<keyword evidence="7 9" id="KW-0472">Membrane</keyword>
<dbReference type="InterPro" id="IPR002549">
    <property type="entry name" value="AI-2E-like"/>
</dbReference>
<evidence type="ECO:0000256" key="2">
    <source>
        <dbReference type="ARBA" id="ARBA00009773"/>
    </source>
</evidence>
<accession>A0A975IN51</accession>
<dbReference type="AlphaFoldDB" id="A0A975IN51"/>
<evidence type="ECO:0000256" key="7">
    <source>
        <dbReference type="ARBA" id="ARBA00023136"/>
    </source>
</evidence>
<dbReference type="EMBL" id="CP071696">
    <property type="protein sequence ID" value="QTX03874.1"/>
    <property type="molecule type" value="Genomic_DNA"/>
</dbReference>
<dbReference type="PANTHER" id="PTHR21716">
    <property type="entry name" value="TRANSMEMBRANE PROTEIN"/>
    <property type="match status" value="1"/>
</dbReference>
<feature type="transmembrane region" description="Helical" evidence="9">
    <location>
        <begin position="54"/>
        <end position="75"/>
    </location>
</feature>
<evidence type="ECO:0000256" key="5">
    <source>
        <dbReference type="ARBA" id="ARBA00022692"/>
    </source>
</evidence>
<feature type="transmembrane region" description="Helical" evidence="9">
    <location>
        <begin position="302"/>
        <end position="330"/>
    </location>
</feature>
<feature type="transmembrane region" description="Helical" evidence="9">
    <location>
        <begin position="342"/>
        <end position="361"/>
    </location>
</feature>
<feature type="transmembrane region" description="Helical" evidence="9">
    <location>
        <begin position="81"/>
        <end position="102"/>
    </location>
</feature>
<feature type="transmembrane region" description="Helical" evidence="9">
    <location>
        <begin position="272"/>
        <end position="296"/>
    </location>
</feature>
<keyword evidence="6 9" id="KW-1133">Transmembrane helix</keyword>
<evidence type="ECO:0000313" key="11">
    <source>
        <dbReference type="Proteomes" id="UP000671914"/>
    </source>
</evidence>
<evidence type="ECO:0000313" key="10">
    <source>
        <dbReference type="EMBL" id="QTX03874.1"/>
    </source>
</evidence>
<comment type="subcellular location">
    <subcellularLocation>
        <location evidence="1">Cell membrane</location>
        <topology evidence="1">Multi-pass membrane protein</topology>
    </subcellularLocation>
</comment>
<dbReference type="RefSeq" id="WP_210896903.1">
    <property type="nucleotide sequence ID" value="NZ_CP071696.1"/>
</dbReference>
<evidence type="ECO:0000256" key="3">
    <source>
        <dbReference type="ARBA" id="ARBA00022448"/>
    </source>
</evidence>
<evidence type="ECO:0000256" key="9">
    <source>
        <dbReference type="SAM" id="Phobius"/>
    </source>
</evidence>
<feature type="region of interest" description="Disordered" evidence="8">
    <location>
        <begin position="1"/>
        <end position="46"/>
    </location>
</feature>
<organism evidence="10 11">
    <name type="scientific">Agromyces archimandritae</name>
    <dbReference type="NCBI Taxonomy" id="2781962"/>
    <lineage>
        <taxon>Bacteria</taxon>
        <taxon>Bacillati</taxon>
        <taxon>Actinomycetota</taxon>
        <taxon>Actinomycetes</taxon>
        <taxon>Micrococcales</taxon>
        <taxon>Microbacteriaceae</taxon>
        <taxon>Agromyces</taxon>
    </lineage>
</organism>
<reference evidence="10" key="1">
    <citation type="submission" date="2021-03" db="EMBL/GenBank/DDBJ databases">
        <title>Agromyces archimandritus sp. nov., isolated from the cockroach Archimandrita tessellata.</title>
        <authorList>
            <person name="Guzman J."/>
            <person name="Ortuzar M."/>
            <person name="Poehlein A."/>
            <person name="Daniel R."/>
            <person name="Trujillo M."/>
            <person name="Vilcinskas A."/>
        </authorList>
    </citation>
    <scope>NUCLEOTIDE SEQUENCE</scope>
    <source>
        <strain evidence="10">G127AT</strain>
    </source>
</reference>
<evidence type="ECO:0000256" key="4">
    <source>
        <dbReference type="ARBA" id="ARBA00022475"/>
    </source>
</evidence>
<sequence length="395" mass="40957">MKRRGSRRTETAPEQKQAVGTGTAAITLPEKPQGNGRKRGAQPAQPPGELRIHAFRVGFIGALGVLAALLLGSILGQLSTVILYVVFAVFLALGLDPLVSWLEQWMPRWVAILVIVAAVIGVVAILVATIVPIIIEQTTTVVDNWDEIIAGIVGSPFVAWVQSLLPADFDINSQIQDALAWLADPSHLASLGGGVLAVGAGIAGGFTGVVIVLILMLYFMASLRAMKGYAARFVPASSRGKFLELTADITGSVGRYVMGQGALGLINGVLSFIYLSIIGAPAPILLAFIAFLGSLVPLVGTLAGAIIVSLVCLAASPLTALASIIYYLVYMQVEAYVISPRIMTRAVAVPGALVVIAAVAGGTLGGVLGALVAIPVAASLIIIIEKVLFPRQDAA</sequence>
<evidence type="ECO:0000256" key="8">
    <source>
        <dbReference type="SAM" id="MobiDB-lite"/>
    </source>
</evidence>
<feature type="transmembrane region" description="Helical" evidence="9">
    <location>
        <begin position="367"/>
        <end position="389"/>
    </location>
</feature>
<proteinExistence type="inferred from homology"/>
<keyword evidence="11" id="KW-1185">Reference proteome</keyword>
<dbReference type="Pfam" id="PF01594">
    <property type="entry name" value="AI-2E_transport"/>
    <property type="match status" value="1"/>
</dbReference>
<gene>
    <name evidence="10" type="ORF">G127AT_11195</name>
</gene>
<keyword evidence="4" id="KW-1003">Cell membrane</keyword>
<dbReference type="GO" id="GO:0005886">
    <property type="term" value="C:plasma membrane"/>
    <property type="evidence" value="ECO:0007669"/>
    <property type="project" value="UniProtKB-SubCell"/>
</dbReference>
<feature type="transmembrane region" description="Helical" evidence="9">
    <location>
        <begin position="195"/>
        <end position="219"/>
    </location>
</feature>
<protein>
    <submittedName>
        <fullName evidence="10">AI-2E family transporter</fullName>
    </submittedName>
</protein>
<comment type="similarity">
    <text evidence="2">Belongs to the autoinducer-2 exporter (AI-2E) (TC 2.A.86) family.</text>
</comment>
<name>A0A975IN51_9MICO</name>
<evidence type="ECO:0000256" key="6">
    <source>
        <dbReference type="ARBA" id="ARBA00022989"/>
    </source>
</evidence>
<dbReference type="Proteomes" id="UP000671914">
    <property type="component" value="Chromosome"/>
</dbReference>
<keyword evidence="3" id="KW-0813">Transport</keyword>
<dbReference type="KEGG" id="aarc:G127AT_11195"/>
<feature type="transmembrane region" description="Helical" evidence="9">
    <location>
        <begin position="109"/>
        <end position="135"/>
    </location>
</feature>
<dbReference type="PANTHER" id="PTHR21716:SF53">
    <property type="entry name" value="PERMEASE PERM-RELATED"/>
    <property type="match status" value="1"/>
</dbReference>
<keyword evidence="5 9" id="KW-0812">Transmembrane</keyword>
<evidence type="ECO:0000256" key="1">
    <source>
        <dbReference type="ARBA" id="ARBA00004651"/>
    </source>
</evidence>